<name>A0A0E0PJY7_ORYRU</name>
<keyword evidence="3" id="KW-1185">Reference proteome</keyword>
<sequence>MALWRRDGSRTECEGGAERDGVHGLRRREQLQLWRRIHRRVAGDDVTAQAPMKTRRKAALPPSPWGDLAHHDAAVVPGKVLFSLLPWFSARSVLSQRGRDLFGQVVELDERESIELRKRAAP</sequence>
<accession>A0A0E0PJY7</accession>
<dbReference type="Proteomes" id="UP000008022">
    <property type="component" value="Unassembled WGS sequence"/>
</dbReference>
<evidence type="ECO:0000313" key="3">
    <source>
        <dbReference type="Proteomes" id="UP000008022"/>
    </source>
</evidence>
<dbReference type="EnsemblPlants" id="ORUFI05G10410.1">
    <property type="protein sequence ID" value="ORUFI05G10410.1"/>
    <property type="gene ID" value="ORUFI05G10410"/>
</dbReference>
<dbReference type="HOGENOM" id="CLU_2030547_0_0_1"/>
<dbReference type="AlphaFoldDB" id="A0A0E0PJY7"/>
<protein>
    <submittedName>
        <fullName evidence="2">Uncharacterized protein</fullName>
    </submittedName>
</protein>
<evidence type="ECO:0000313" key="2">
    <source>
        <dbReference type="EnsemblPlants" id="ORUFI05G10410.1"/>
    </source>
</evidence>
<dbReference type="Gramene" id="ORUFI05G10410.1">
    <property type="protein sequence ID" value="ORUFI05G10410.1"/>
    <property type="gene ID" value="ORUFI05G10410"/>
</dbReference>
<reference evidence="3" key="1">
    <citation type="submission" date="2013-06" db="EMBL/GenBank/DDBJ databases">
        <authorList>
            <person name="Zhao Q."/>
        </authorList>
    </citation>
    <scope>NUCLEOTIDE SEQUENCE</scope>
    <source>
        <strain evidence="3">cv. W1943</strain>
    </source>
</reference>
<organism evidence="2 3">
    <name type="scientific">Oryza rufipogon</name>
    <name type="common">Brownbeard rice</name>
    <name type="synonym">Asian wild rice</name>
    <dbReference type="NCBI Taxonomy" id="4529"/>
    <lineage>
        <taxon>Eukaryota</taxon>
        <taxon>Viridiplantae</taxon>
        <taxon>Streptophyta</taxon>
        <taxon>Embryophyta</taxon>
        <taxon>Tracheophyta</taxon>
        <taxon>Spermatophyta</taxon>
        <taxon>Magnoliopsida</taxon>
        <taxon>Liliopsida</taxon>
        <taxon>Poales</taxon>
        <taxon>Poaceae</taxon>
        <taxon>BOP clade</taxon>
        <taxon>Oryzoideae</taxon>
        <taxon>Oryzeae</taxon>
        <taxon>Oryzinae</taxon>
        <taxon>Oryza</taxon>
    </lineage>
</organism>
<reference evidence="2" key="2">
    <citation type="submission" date="2015-06" db="UniProtKB">
        <authorList>
            <consortium name="EnsemblPlants"/>
        </authorList>
    </citation>
    <scope>IDENTIFICATION</scope>
</reference>
<evidence type="ECO:0000256" key="1">
    <source>
        <dbReference type="SAM" id="MobiDB-lite"/>
    </source>
</evidence>
<feature type="region of interest" description="Disordered" evidence="1">
    <location>
        <begin position="1"/>
        <end position="21"/>
    </location>
</feature>
<proteinExistence type="predicted"/>